<name>A0A1L5FA71_CLOKL</name>
<dbReference type="RefSeq" id="WP_073539508.1">
    <property type="nucleotide sequence ID" value="NZ_CP018335.1"/>
</dbReference>
<reference evidence="1 2" key="1">
    <citation type="submission" date="2016-12" db="EMBL/GenBank/DDBJ databases">
        <title>Complete genome sequence of Clostridium kluyveri JZZ isolated from the pit mud of a Chinese flavor liquor-making factory.</title>
        <authorList>
            <person name="Wang Y."/>
        </authorList>
    </citation>
    <scope>NUCLEOTIDE SEQUENCE [LARGE SCALE GENOMIC DNA]</scope>
    <source>
        <strain evidence="1 2">JZZ</strain>
    </source>
</reference>
<dbReference type="EMBL" id="CP018335">
    <property type="protein sequence ID" value="APM39892.1"/>
    <property type="molecule type" value="Genomic_DNA"/>
</dbReference>
<evidence type="ECO:0000313" key="1">
    <source>
        <dbReference type="EMBL" id="APM39892.1"/>
    </source>
</evidence>
<gene>
    <name evidence="1" type="ORF">BS101_14720</name>
</gene>
<accession>A0A1L5FA71</accession>
<dbReference type="Proteomes" id="UP000184604">
    <property type="component" value="Chromosome"/>
</dbReference>
<dbReference type="AlphaFoldDB" id="A0A1L5FA71"/>
<sequence>MKNKELMGQERGYLAVAEFNAHNGLIEELDGLTSTFDKIKIPAGGGLTFEVPGDNGESEAAKEIEGVILYHHALNSYYKDKYTGGSNPPDCGSLDGKAGEGNPGGRCINCPYNQFGTGENGSGKACKNKRRIFILREGEVFPILLTLPTGSLKGFTAFIRRLVTKGKRCHTLVTKISLKKAVSSRGIQFSQAVFRVLRDLNGEEIQAVMPLVNHVREMSKNIALDIDAENCDNYTVDKETGEIVPLV</sequence>
<dbReference type="OrthoDB" id="2372172at2"/>
<proteinExistence type="predicted"/>
<protein>
    <submittedName>
        <fullName evidence="1">Uncharacterized protein</fullName>
    </submittedName>
</protein>
<evidence type="ECO:0000313" key="2">
    <source>
        <dbReference type="Proteomes" id="UP000184604"/>
    </source>
</evidence>
<organism evidence="1 2">
    <name type="scientific">Clostridium kluyveri</name>
    <dbReference type="NCBI Taxonomy" id="1534"/>
    <lineage>
        <taxon>Bacteria</taxon>
        <taxon>Bacillati</taxon>
        <taxon>Bacillota</taxon>
        <taxon>Clostridia</taxon>
        <taxon>Eubacteriales</taxon>
        <taxon>Clostridiaceae</taxon>
        <taxon>Clostridium</taxon>
    </lineage>
</organism>